<reference evidence="1" key="5">
    <citation type="journal article" date="2021" name="G3 (Bethesda)">
        <title>Aegilops tauschii genome assembly Aet v5.0 features greater sequence contiguity and improved annotation.</title>
        <authorList>
            <person name="Wang L."/>
            <person name="Zhu T."/>
            <person name="Rodriguez J.C."/>
            <person name="Deal K.R."/>
            <person name="Dubcovsky J."/>
            <person name="McGuire P.E."/>
            <person name="Lux T."/>
            <person name="Spannagl M."/>
            <person name="Mayer K.F.X."/>
            <person name="Baldrich P."/>
            <person name="Meyers B.C."/>
            <person name="Huo N."/>
            <person name="Gu Y.Q."/>
            <person name="Zhou H."/>
            <person name="Devos K.M."/>
            <person name="Bennetzen J.L."/>
            <person name="Unver T."/>
            <person name="Budak H."/>
            <person name="Gulick P.J."/>
            <person name="Galiba G."/>
            <person name="Kalapos B."/>
            <person name="Nelson D.R."/>
            <person name="Li P."/>
            <person name="You F.M."/>
            <person name="Luo M.C."/>
            <person name="Dvorak J."/>
        </authorList>
    </citation>
    <scope>NUCLEOTIDE SEQUENCE [LARGE SCALE GENOMIC DNA]</scope>
    <source>
        <strain evidence="1">cv. AL8/78</strain>
    </source>
</reference>
<dbReference type="EnsemblPlants" id="AET2Gv21259900.2">
    <property type="protein sequence ID" value="AET2Gv21259900.2"/>
    <property type="gene ID" value="AET2Gv21259900"/>
</dbReference>
<name>A0A453DIV1_AEGTS</name>
<dbReference type="Proteomes" id="UP000015105">
    <property type="component" value="Chromosome 2D"/>
</dbReference>
<reference evidence="2" key="1">
    <citation type="journal article" date="2014" name="Science">
        <title>Ancient hybridizations among the ancestral genomes of bread wheat.</title>
        <authorList>
            <consortium name="International Wheat Genome Sequencing Consortium,"/>
            <person name="Marcussen T."/>
            <person name="Sandve S.R."/>
            <person name="Heier L."/>
            <person name="Spannagl M."/>
            <person name="Pfeifer M."/>
            <person name="Jakobsen K.S."/>
            <person name="Wulff B.B."/>
            <person name="Steuernagel B."/>
            <person name="Mayer K.F."/>
            <person name="Olsen O.A."/>
        </authorList>
    </citation>
    <scope>NUCLEOTIDE SEQUENCE [LARGE SCALE GENOMIC DNA]</scope>
    <source>
        <strain evidence="2">cv. AL8/78</strain>
    </source>
</reference>
<dbReference type="AlphaFoldDB" id="A0A453DIV1"/>
<reference evidence="1" key="4">
    <citation type="submission" date="2019-03" db="UniProtKB">
        <authorList>
            <consortium name="EnsemblPlants"/>
        </authorList>
    </citation>
    <scope>IDENTIFICATION</scope>
</reference>
<evidence type="ECO:0000313" key="1">
    <source>
        <dbReference type="EnsemblPlants" id="AET2Gv21259900.2"/>
    </source>
</evidence>
<keyword evidence="2" id="KW-1185">Reference proteome</keyword>
<proteinExistence type="predicted"/>
<organism evidence="1 2">
    <name type="scientific">Aegilops tauschii subsp. strangulata</name>
    <name type="common">Goatgrass</name>
    <dbReference type="NCBI Taxonomy" id="200361"/>
    <lineage>
        <taxon>Eukaryota</taxon>
        <taxon>Viridiplantae</taxon>
        <taxon>Streptophyta</taxon>
        <taxon>Embryophyta</taxon>
        <taxon>Tracheophyta</taxon>
        <taxon>Spermatophyta</taxon>
        <taxon>Magnoliopsida</taxon>
        <taxon>Liliopsida</taxon>
        <taxon>Poales</taxon>
        <taxon>Poaceae</taxon>
        <taxon>BOP clade</taxon>
        <taxon>Pooideae</taxon>
        <taxon>Triticodae</taxon>
        <taxon>Triticeae</taxon>
        <taxon>Triticinae</taxon>
        <taxon>Aegilops</taxon>
    </lineage>
</organism>
<reference evidence="2" key="2">
    <citation type="journal article" date="2017" name="Nat. Plants">
        <title>The Aegilops tauschii genome reveals multiple impacts of transposons.</title>
        <authorList>
            <person name="Zhao G."/>
            <person name="Zou C."/>
            <person name="Li K."/>
            <person name="Wang K."/>
            <person name="Li T."/>
            <person name="Gao L."/>
            <person name="Zhang X."/>
            <person name="Wang H."/>
            <person name="Yang Z."/>
            <person name="Liu X."/>
            <person name="Jiang W."/>
            <person name="Mao L."/>
            <person name="Kong X."/>
            <person name="Jiao Y."/>
            <person name="Jia J."/>
        </authorList>
    </citation>
    <scope>NUCLEOTIDE SEQUENCE [LARGE SCALE GENOMIC DNA]</scope>
    <source>
        <strain evidence="2">cv. AL8/78</strain>
    </source>
</reference>
<dbReference type="Gramene" id="AET2Gv21259900.2">
    <property type="protein sequence ID" value="AET2Gv21259900.2"/>
    <property type="gene ID" value="AET2Gv21259900"/>
</dbReference>
<protein>
    <submittedName>
        <fullName evidence="1">Uncharacterized protein</fullName>
    </submittedName>
</protein>
<accession>A0A453DIV1</accession>
<evidence type="ECO:0000313" key="2">
    <source>
        <dbReference type="Proteomes" id="UP000015105"/>
    </source>
</evidence>
<sequence>MHSSVFMTPPPGSSWLHCNQRGLVNPLMPLNLYVLSFLKMDSFVQLQAKPVKSEAYHRMVIMVYKLLRCCLGSSFTNNIYDDMPLRVVVKS</sequence>
<reference evidence="1" key="3">
    <citation type="journal article" date="2017" name="Nature">
        <title>Genome sequence of the progenitor of the wheat D genome Aegilops tauschii.</title>
        <authorList>
            <person name="Luo M.C."/>
            <person name="Gu Y.Q."/>
            <person name="Puiu D."/>
            <person name="Wang H."/>
            <person name="Twardziok S.O."/>
            <person name="Deal K.R."/>
            <person name="Huo N."/>
            <person name="Zhu T."/>
            <person name="Wang L."/>
            <person name="Wang Y."/>
            <person name="McGuire P.E."/>
            <person name="Liu S."/>
            <person name="Long H."/>
            <person name="Ramasamy R.K."/>
            <person name="Rodriguez J.C."/>
            <person name="Van S.L."/>
            <person name="Yuan L."/>
            <person name="Wang Z."/>
            <person name="Xia Z."/>
            <person name="Xiao L."/>
            <person name="Anderson O.D."/>
            <person name="Ouyang S."/>
            <person name="Liang Y."/>
            <person name="Zimin A.V."/>
            <person name="Pertea G."/>
            <person name="Qi P."/>
            <person name="Bennetzen J.L."/>
            <person name="Dai X."/>
            <person name="Dawson M.W."/>
            <person name="Muller H.G."/>
            <person name="Kugler K."/>
            <person name="Rivarola-Duarte L."/>
            <person name="Spannagl M."/>
            <person name="Mayer K.F.X."/>
            <person name="Lu F.H."/>
            <person name="Bevan M.W."/>
            <person name="Leroy P."/>
            <person name="Li P."/>
            <person name="You F.M."/>
            <person name="Sun Q."/>
            <person name="Liu Z."/>
            <person name="Lyons E."/>
            <person name="Wicker T."/>
            <person name="Salzberg S.L."/>
            <person name="Devos K.M."/>
            <person name="Dvorak J."/>
        </authorList>
    </citation>
    <scope>NUCLEOTIDE SEQUENCE [LARGE SCALE GENOMIC DNA]</scope>
    <source>
        <strain evidence="1">cv. AL8/78</strain>
    </source>
</reference>